<accession>A0A519BDM5</accession>
<feature type="transmembrane region" description="Helical" evidence="6">
    <location>
        <begin position="87"/>
        <end position="111"/>
    </location>
</feature>
<evidence type="ECO:0000313" key="7">
    <source>
        <dbReference type="EMBL" id="RZD15373.1"/>
    </source>
</evidence>
<feature type="transmembrane region" description="Helical" evidence="6">
    <location>
        <begin position="6"/>
        <end position="25"/>
    </location>
</feature>
<feature type="transmembrane region" description="Helical" evidence="6">
    <location>
        <begin position="146"/>
        <end position="167"/>
    </location>
</feature>
<keyword evidence="5 6" id="KW-0472">Membrane</keyword>
<comment type="caution">
    <text evidence="7">The sequence shown here is derived from an EMBL/GenBank/DDBJ whole genome shotgun (WGS) entry which is preliminary data.</text>
</comment>
<proteinExistence type="predicted"/>
<dbReference type="PANTHER" id="PTHR38601">
    <property type="entry name" value="HYDROGENASE-4 COMPONENT E"/>
    <property type="match status" value="1"/>
</dbReference>
<evidence type="ECO:0000256" key="6">
    <source>
        <dbReference type="SAM" id="Phobius"/>
    </source>
</evidence>
<feature type="transmembrane region" description="Helical" evidence="6">
    <location>
        <begin position="117"/>
        <end position="139"/>
    </location>
</feature>
<evidence type="ECO:0000256" key="1">
    <source>
        <dbReference type="ARBA" id="ARBA00004651"/>
    </source>
</evidence>
<evidence type="ECO:0000256" key="3">
    <source>
        <dbReference type="ARBA" id="ARBA00022692"/>
    </source>
</evidence>
<gene>
    <name evidence="7" type="ORF">EVJ47_03625</name>
</gene>
<sequence length="203" mass="22423">MEKIAELFIILILVSVVLNVGSPFIKFAIKLYSFQSLMLAFYILMGAVHFNSINLYGSFVITVIFKVILIPYFLFKTLKKVKMDKEIDMYIGIPEAVVFAGSLTLLSNLIAQKIVTAGITFGAFVFTISLATFLIGAMLMITRKTLFSQIIGFLTIDNAIFLAANSITHGMPLLVELGVLFDLFVGILILSILILNLKRNAAV</sequence>
<keyword evidence="4 6" id="KW-1133">Transmembrane helix</keyword>
<dbReference type="Proteomes" id="UP000320813">
    <property type="component" value="Unassembled WGS sequence"/>
</dbReference>
<comment type="subcellular location">
    <subcellularLocation>
        <location evidence="1">Cell membrane</location>
        <topology evidence="1">Multi-pass membrane protein</topology>
    </subcellularLocation>
</comment>
<dbReference type="AlphaFoldDB" id="A0A519BDM5"/>
<dbReference type="PANTHER" id="PTHR38601:SF1">
    <property type="entry name" value="HYDROGENASE-4 COMPONENT E"/>
    <property type="match status" value="1"/>
</dbReference>
<evidence type="ECO:0000256" key="4">
    <source>
        <dbReference type="ARBA" id="ARBA00022989"/>
    </source>
</evidence>
<evidence type="ECO:0000256" key="2">
    <source>
        <dbReference type="ARBA" id="ARBA00022475"/>
    </source>
</evidence>
<dbReference type="InterPro" id="IPR038730">
    <property type="entry name" value="HyfE-like"/>
</dbReference>
<dbReference type="GO" id="GO:0005886">
    <property type="term" value="C:plasma membrane"/>
    <property type="evidence" value="ECO:0007669"/>
    <property type="project" value="UniProtKB-SubCell"/>
</dbReference>
<keyword evidence="2" id="KW-1003">Cell membrane</keyword>
<feature type="transmembrane region" description="Helical" evidence="6">
    <location>
        <begin position="56"/>
        <end position="75"/>
    </location>
</feature>
<name>A0A519BDM5_9DELT</name>
<keyword evidence="3 6" id="KW-0812">Transmembrane</keyword>
<organism evidence="7 8">
    <name type="scientific">Candidatus Acidulodesulfobacterium ferriphilum</name>
    <dbReference type="NCBI Taxonomy" id="2597223"/>
    <lineage>
        <taxon>Bacteria</taxon>
        <taxon>Deltaproteobacteria</taxon>
        <taxon>Candidatus Acidulodesulfobacterales</taxon>
        <taxon>Candidatus Acidulodesulfobacterium</taxon>
    </lineage>
</organism>
<dbReference type="EMBL" id="SGBD01000001">
    <property type="protein sequence ID" value="RZD15373.1"/>
    <property type="molecule type" value="Genomic_DNA"/>
</dbReference>
<evidence type="ECO:0000256" key="5">
    <source>
        <dbReference type="ARBA" id="ARBA00023136"/>
    </source>
</evidence>
<feature type="transmembrane region" description="Helical" evidence="6">
    <location>
        <begin position="173"/>
        <end position="197"/>
    </location>
</feature>
<reference evidence="7 8" key="1">
    <citation type="submission" date="2019-01" db="EMBL/GenBank/DDBJ databases">
        <title>Insights into ecological role of a new deltaproteobacterial order Candidatus Sinidesulfobacterales (Sva0485) by metagenomics and metatranscriptomics.</title>
        <authorList>
            <person name="Tan S."/>
            <person name="Liu J."/>
            <person name="Fang Y."/>
            <person name="Hedlund B.P."/>
            <person name="Lian Z.H."/>
            <person name="Huang L.Y."/>
            <person name="Li J.T."/>
            <person name="Huang L.N."/>
            <person name="Li W.J."/>
            <person name="Jiang H.C."/>
            <person name="Dong H.L."/>
            <person name="Shu W.S."/>
        </authorList>
    </citation>
    <scope>NUCLEOTIDE SEQUENCE [LARGE SCALE GENOMIC DNA]</scope>
    <source>
        <strain evidence="7">AP3</strain>
    </source>
</reference>
<evidence type="ECO:0000313" key="8">
    <source>
        <dbReference type="Proteomes" id="UP000320813"/>
    </source>
</evidence>
<protein>
    <submittedName>
        <fullName evidence="7">Hydrogenase</fullName>
    </submittedName>
</protein>